<dbReference type="AlphaFoldDB" id="A0A194VEC5"/>
<keyword evidence="2" id="KW-1185">Reference proteome</keyword>
<gene>
    <name evidence="1" type="ORF">VP1G_11319</name>
</gene>
<sequence length="63" mass="6411">MGKGKMDEAAVARIRKARGEKDDFAKRAAIAARSNKDGGGQDEKDGGQSGSSSGNQGGEGSKK</sequence>
<name>A0A194VEC5_CYTMA</name>
<evidence type="ECO:0000313" key="2">
    <source>
        <dbReference type="Proteomes" id="UP000078576"/>
    </source>
</evidence>
<evidence type="ECO:0000313" key="1">
    <source>
        <dbReference type="EMBL" id="KUI62239.1"/>
    </source>
</evidence>
<proteinExistence type="predicted"/>
<protein>
    <submittedName>
        <fullName evidence="1">Uncharacterized protein</fullName>
    </submittedName>
</protein>
<accession>A0A194VEC5</accession>
<dbReference type="Proteomes" id="UP000078576">
    <property type="component" value="Unassembled WGS sequence"/>
</dbReference>
<accession>A0A194W685</accession>
<organism evidence="1 2">
    <name type="scientific">Cytospora mali</name>
    <name type="common">Apple Valsa canker fungus</name>
    <name type="synonym">Valsa mali</name>
    <dbReference type="NCBI Taxonomy" id="578113"/>
    <lineage>
        <taxon>Eukaryota</taxon>
        <taxon>Fungi</taxon>
        <taxon>Dikarya</taxon>
        <taxon>Ascomycota</taxon>
        <taxon>Pezizomycotina</taxon>
        <taxon>Sordariomycetes</taxon>
        <taxon>Sordariomycetidae</taxon>
        <taxon>Diaporthales</taxon>
        <taxon>Cytosporaceae</taxon>
        <taxon>Cytospora</taxon>
    </lineage>
</organism>
<dbReference type="EMBL" id="KN714804">
    <property type="protein sequence ID" value="KUI62239.1"/>
    <property type="molecule type" value="Genomic_DNA"/>
</dbReference>
<reference evidence="2" key="1">
    <citation type="submission" date="2014-12" db="EMBL/GenBank/DDBJ databases">
        <title>Genome Sequence of Valsa Canker Pathogens Uncovers a Specific Adaption of Colonization on Woody Bark.</title>
        <authorList>
            <person name="Yin Z."/>
            <person name="Liu H."/>
            <person name="Gao X."/>
            <person name="Li Z."/>
            <person name="Song N."/>
            <person name="Ke X."/>
            <person name="Dai Q."/>
            <person name="Wu Y."/>
            <person name="Sun Y."/>
            <person name="Xu J.-R."/>
            <person name="Kang Z.K."/>
            <person name="Wang L."/>
            <person name="Huang L."/>
        </authorList>
    </citation>
    <scope>NUCLEOTIDE SEQUENCE [LARGE SCALE GENOMIC DNA]</scope>
    <source>
        <strain evidence="2">SXYL134</strain>
    </source>
</reference>
<dbReference type="OrthoDB" id="4768377at2759"/>